<evidence type="ECO:0000313" key="3">
    <source>
        <dbReference type="Proteomes" id="UP000517916"/>
    </source>
</evidence>
<comment type="caution">
    <text evidence="2">The sequence shown here is derived from an EMBL/GenBank/DDBJ whole genome shotgun (WGS) entry which is preliminary data.</text>
</comment>
<keyword evidence="1" id="KW-0812">Transmembrane</keyword>
<organism evidence="2 3">
    <name type="scientific">Kutzneria viridogrisea</name>
    <dbReference type="NCBI Taxonomy" id="47990"/>
    <lineage>
        <taxon>Bacteria</taxon>
        <taxon>Bacillati</taxon>
        <taxon>Actinomycetota</taxon>
        <taxon>Actinomycetes</taxon>
        <taxon>Pseudonocardiales</taxon>
        <taxon>Pseudonocardiaceae</taxon>
        <taxon>Kutzneria</taxon>
    </lineage>
</organism>
<keyword evidence="3" id="KW-1185">Reference proteome</keyword>
<sequence length="76" mass="8331">MMAMRVTASGVWIALTVLVSVAWAANFVAPWLVSTYKPDPSINNLFMIIVGGVVTVAVERAEARHRDDRSKEETPS</sequence>
<dbReference type="RefSeq" id="WP_182837521.1">
    <property type="nucleotide sequence ID" value="NZ_BAAABQ010000059.1"/>
</dbReference>
<feature type="transmembrane region" description="Helical" evidence="1">
    <location>
        <begin position="40"/>
        <end position="58"/>
    </location>
</feature>
<evidence type="ECO:0008006" key="4">
    <source>
        <dbReference type="Google" id="ProtNLM"/>
    </source>
</evidence>
<keyword evidence="1" id="KW-0472">Membrane</keyword>
<proteinExistence type="predicted"/>
<dbReference type="EMBL" id="JACJID010000002">
    <property type="protein sequence ID" value="MBA8925902.1"/>
    <property type="molecule type" value="Genomic_DNA"/>
</dbReference>
<keyword evidence="1" id="KW-1133">Transmembrane helix</keyword>
<reference evidence="2 3" key="1">
    <citation type="submission" date="2020-08" db="EMBL/GenBank/DDBJ databases">
        <title>Genomic Encyclopedia of Archaeal and Bacterial Type Strains, Phase II (KMG-II): from individual species to whole genera.</title>
        <authorList>
            <person name="Goeker M."/>
        </authorList>
    </citation>
    <scope>NUCLEOTIDE SEQUENCE [LARGE SCALE GENOMIC DNA]</scope>
    <source>
        <strain evidence="2 3">DSM 43850</strain>
    </source>
</reference>
<accession>A0ABR6BG82</accession>
<evidence type="ECO:0000313" key="2">
    <source>
        <dbReference type="EMBL" id="MBA8925902.1"/>
    </source>
</evidence>
<evidence type="ECO:0000256" key="1">
    <source>
        <dbReference type="SAM" id="Phobius"/>
    </source>
</evidence>
<dbReference type="Proteomes" id="UP000517916">
    <property type="component" value="Unassembled WGS sequence"/>
</dbReference>
<name>A0ABR6BG82_9PSEU</name>
<protein>
    <recommendedName>
        <fullName evidence="4">SPW repeat-containing protein</fullName>
    </recommendedName>
</protein>
<gene>
    <name evidence="2" type="ORF">BC739_003101</name>
</gene>